<reference evidence="1 2" key="1">
    <citation type="journal article" date="2010" name="J. Bacteriol.">
        <title>Genome sequence of Fulvimarina pelagi HTCC2506T, a Mn(II)-oxidizing alphaproteobacterium possessing an aerobic anoxygenic photosynthetic gene cluster and Xanthorhodopsin.</title>
        <authorList>
            <person name="Kang I."/>
            <person name="Oh H.M."/>
            <person name="Lim S.I."/>
            <person name="Ferriera S."/>
            <person name="Giovannoni S.J."/>
            <person name="Cho J.C."/>
        </authorList>
    </citation>
    <scope>NUCLEOTIDE SEQUENCE [LARGE SCALE GENOMIC DNA]</scope>
    <source>
        <strain evidence="1 2">HTCC2506</strain>
    </source>
</reference>
<accession>Q0FZX2</accession>
<dbReference type="AlphaFoldDB" id="Q0FZX2"/>
<evidence type="ECO:0000313" key="2">
    <source>
        <dbReference type="Proteomes" id="UP000004310"/>
    </source>
</evidence>
<organism evidence="1 2">
    <name type="scientific">Fulvimarina pelagi HTCC2506</name>
    <dbReference type="NCBI Taxonomy" id="314231"/>
    <lineage>
        <taxon>Bacteria</taxon>
        <taxon>Pseudomonadati</taxon>
        <taxon>Pseudomonadota</taxon>
        <taxon>Alphaproteobacteria</taxon>
        <taxon>Hyphomicrobiales</taxon>
        <taxon>Aurantimonadaceae</taxon>
        <taxon>Fulvimarina</taxon>
    </lineage>
</organism>
<gene>
    <name evidence="1" type="ORF">FP2506_04551</name>
</gene>
<dbReference type="NCBIfam" id="TIGR01409">
    <property type="entry name" value="TAT_signal_seq"/>
    <property type="match status" value="1"/>
</dbReference>
<dbReference type="SUPFAM" id="SSF102198">
    <property type="entry name" value="Putative cyclase"/>
    <property type="match status" value="1"/>
</dbReference>
<name>Q0FZX2_9HYPH</name>
<keyword evidence="2" id="KW-1185">Reference proteome</keyword>
<dbReference type="Gene3D" id="3.50.30.50">
    <property type="entry name" value="Putative cyclase"/>
    <property type="match status" value="1"/>
</dbReference>
<protein>
    <recommendedName>
        <fullName evidence="3">Cyclase family protein</fullName>
    </recommendedName>
</protein>
<dbReference type="HOGENOM" id="CLU_030671_2_0_5"/>
<dbReference type="InterPro" id="IPR006311">
    <property type="entry name" value="TAT_signal"/>
</dbReference>
<evidence type="ECO:0008006" key="3">
    <source>
        <dbReference type="Google" id="ProtNLM"/>
    </source>
</evidence>
<sequence length="283" mass="30437">MSGHEENLFMCNACVIESVKSRMLSRRNLLKGSVTAAAGAIVASSITRPRPAAAQAKTGGVMDLTHELHEQFPTFFGDQQFFRDQKFNYAEHKFNLFELRVNEHTGTHVDAPLHFSEDGQSVAEIPVEKLVGPLCVVDIREKAASNPDAQLTPDDLEAWVAKNGEIPDGACVAMNSGWAALLDNTKYRNADSEGVMHFPGFHVEAAQMLLETGAAGIAVDTLSLDYGMSPDFATHYGWLPEGRWGLECIANLDAVPASGATLIVGAPKHRGGSGGPARVFAMT</sequence>
<dbReference type="InterPro" id="IPR007325">
    <property type="entry name" value="KFase/CYL"/>
</dbReference>
<comment type="caution">
    <text evidence="1">The sequence shown here is derived from an EMBL/GenBank/DDBJ whole genome shotgun (WGS) entry which is preliminary data.</text>
</comment>
<dbReference type="InterPro" id="IPR019546">
    <property type="entry name" value="TAT_signal_bac_arc"/>
</dbReference>
<dbReference type="PROSITE" id="PS51318">
    <property type="entry name" value="TAT"/>
    <property type="match status" value="1"/>
</dbReference>
<dbReference type="GO" id="GO:0004061">
    <property type="term" value="F:arylformamidase activity"/>
    <property type="evidence" value="ECO:0007669"/>
    <property type="project" value="InterPro"/>
</dbReference>
<evidence type="ECO:0000313" key="1">
    <source>
        <dbReference type="EMBL" id="EAU40469.1"/>
    </source>
</evidence>
<dbReference type="InterPro" id="IPR037175">
    <property type="entry name" value="KFase_sf"/>
</dbReference>
<dbReference type="STRING" id="217511.GCA_001463845_01471"/>
<dbReference type="PANTHER" id="PTHR31118">
    <property type="entry name" value="CYCLASE-LIKE PROTEIN 2"/>
    <property type="match status" value="1"/>
</dbReference>
<dbReference type="GO" id="GO:0019441">
    <property type="term" value="P:L-tryptophan catabolic process to kynurenine"/>
    <property type="evidence" value="ECO:0007669"/>
    <property type="project" value="InterPro"/>
</dbReference>
<dbReference type="eggNOG" id="COG1878">
    <property type="taxonomic scope" value="Bacteria"/>
</dbReference>
<dbReference type="Proteomes" id="UP000004310">
    <property type="component" value="Unassembled WGS sequence"/>
</dbReference>
<dbReference type="PANTHER" id="PTHR31118:SF12">
    <property type="entry name" value="CYCLASE-LIKE PROTEIN 2"/>
    <property type="match status" value="1"/>
</dbReference>
<dbReference type="Pfam" id="PF04199">
    <property type="entry name" value="Cyclase"/>
    <property type="match status" value="1"/>
</dbReference>
<proteinExistence type="predicted"/>
<dbReference type="EMBL" id="AATP01000007">
    <property type="protein sequence ID" value="EAU40469.1"/>
    <property type="molecule type" value="Genomic_DNA"/>
</dbReference>